<dbReference type="GO" id="GO:0005886">
    <property type="term" value="C:plasma membrane"/>
    <property type="evidence" value="ECO:0007669"/>
    <property type="project" value="UniProtKB-SubCell"/>
</dbReference>
<dbReference type="Gene3D" id="1.20.950.20">
    <property type="entry name" value="Transmembrane di-heme cytochromes, Chain C"/>
    <property type="match status" value="1"/>
</dbReference>
<dbReference type="InterPro" id="IPR016174">
    <property type="entry name" value="Di-haem_cyt_TM"/>
</dbReference>
<dbReference type="AlphaFoldDB" id="A0A3R9PPB6"/>
<dbReference type="SUPFAM" id="SSF81342">
    <property type="entry name" value="Transmembrane di-heme cytochromes"/>
    <property type="match status" value="1"/>
</dbReference>
<evidence type="ECO:0000256" key="4">
    <source>
        <dbReference type="ARBA" id="ARBA00022989"/>
    </source>
</evidence>
<evidence type="ECO:0000259" key="7">
    <source>
        <dbReference type="Pfam" id="PF01292"/>
    </source>
</evidence>
<dbReference type="GO" id="GO:0020037">
    <property type="term" value="F:heme binding"/>
    <property type="evidence" value="ECO:0007669"/>
    <property type="project" value="TreeGrafter"/>
</dbReference>
<keyword evidence="3 6" id="KW-0812">Transmembrane</keyword>
<reference evidence="8 9" key="1">
    <citation type="submission" date="2018-10" db="EMBL/GenBank/DDBJ databases">
        <title>Co-occurring genomic capacity for anaerobic methane metabolism and dissimilatory sulfite reduction discovered in the Korarchaeota.</title>
        <authorList>
            <person name="Mckay L.J."/>
            <person name="Dlakic M."/>
            <person name="Fields M.W."/>
            <person name="Delmont T.O."/>
            <person name="Eren A.M."/>
            <person name="Jay Z.J."/>
            <person name="Klingelsmith K.B."/>
            <person name="Rusch D.B."/>
            <person name="Inskeep W.P."/>
        </authorList>
    </citation>
    <scope>NUCLEOTIDE SEQUENCE [LARGE SCALE GENOMIC DNA]</scope>
    <source>
        <strain evidence="8 9">MDKW</strain>
    </source>
</reference>
<evidence type="ECO:0000313" key="8">
    <source>
        <dbReference type="EMBL" id="RSN78730.1"/>
    </source>
</evidence>
<evidence type="ECO:0000313" key="9">
    <source>
        <dbReference type="Proteomes" id="UP000277582"/>
    </source>
</evidence>
<comment type="caution">
    <text evidence="8">The sequence shown here is derived from an EMBL/GenBank/DDBJ whole genome shotgun (WGS) entry which is preliminary data.</text>
</comment>
<dbReference type="Pfam" id="PF01292">
    <property type="entry name" value="Ni_hydr_CYTB"/>
    <property type="match status" value="1"/>
</dbReference>
<evidence type="ECO:0000256" key="2">
    <source>
        <dbReference type="ARBA" id="ARBA00022475"/>
    </source>
</evidence>
<dbReference type="RefSeq" id="WP_125670082.1">
    <property type="nucleotide sequence ID" value="NZ_RCOS01000010.1"/>
</dbReference>
<evidence type="ECO:0000256" key="3">
    <source>
        <dbReference type="ARBA" id="ARBA00022692"/>
    </source>
</evidence>
<dbReference type="PANTHER" id="PTHR30485:SF0">
    <property type="entry name" value="NI_FE-HYDROGENASE 1 B-TYPE CYTOCHROME SUBUNIT-RELATED"/>
    <property type="match status" value="1"/>
</dbReference>
<organism evidence="8 9">
    <name type="scientific">Candidatus Methanodesulfokora washburnensis</name>
    <dbReference type="NCBI Taxonomy" id="2478471"/>
    <lineage>
        <taxon>Archaea</taxon>
        <taxon>Thermoproteota</taxon>
        <taxon>Candidatus Korarchaeia</taxon>
        <taxon>Candidatus Korarchaeia incertae sedis</taxon>
        <taxon>Candidatus Methanodesulfokora</taxon>
    </lineage>
</organism>
<feature type="transmembrane region" description="Helical" evidence="6">
    <location>
        <begin position="144"/>
        <end position="168"/>
    </location>
</feature>
<protein>
    <recommendedName>
        <fullName evidence="7">Cytochrome b561 bacterial/Ni-hydrogenase domain-containing protein</fullName>
    </recommendedName>
</protein>
<proteinExistence type="predicted"/>
<dbReference type="GO" id="GO:0022904">
    <property type="term" value="P:respiratory electron transport chain"/>
    <property type="evidence" value="ECO:0007669"/>
    <property type="project" value="InterPro"/>
</dbReference>
<dbReference type="EMBL" id="RCOS01000010">
    <property type="protein sequence ID" value="RSN78730.1"/>
    <property type="molecule type" value="Genomic_DNA"/>
</dbReference>
<name>A0A3R9PPB6_9CREN</name>
<dbReference type="InterPro" id="IPR011577">
    <property type="entry name" value="Cyt_b561_bac/Ni-Hgenase"/>
</dbReference>
<dbReference type="GO" id="GO:0009055">
    <property type="term" value="F:electron transfer activity"/>
    <property type="evidence" value="ECO:0007669"/>
    <property type="project" value="InterPro"/>
</dbReference>
<feature type="domain" description="Cytochrome b561 bacterial/Ni-hydrogenase" evidence="7">
    <location>
        <begin position="23"/>
        <end position="210"/>
    </location>
</feature>
<keyword evidence="4 6" id="KW-1133">Transmembrane helix</keyword>
<feature type="transmembrane region" description="Helical" evidence="6">
    <location>
        <begin position="174"/>
        <end position="198"/>
    </location>
</feature>
<evidence type="ECO:0000256" key="1">
    <source>
        <dbReference type="ARBA" id="ARBA00004651"/>
    </source>
</evidence>
<keyword evidence="9" id="KW-1185">Reference proteome</keyword>
<feature type="transmembrane region" description="Helical" evidence="6">
    <location>
        <begin position="30"/>
        <end position="50"/>
    </location>
</feature>
<evidence type="ECO:0000256" key="6">
    <source>
        <dbReference type="SAM" id="Phobius"/>
    </source>
</evidence>
<keyword evidence="2" id="KW-1003">Cell membrane</keyword>
<dbReference type="Proteomes" id="UP000277582">
    <property type="component" value="Unassembled WGS sequence"/>
</dbReference>
<dbReference type="PANTHER" id="PTHR30485">
    <property type="entry name" value="NI/FE-HYDROGENASE 1 B-TYPE CYTOCHROME SUBUNIT"/>
    <property type="match status" value="1"/>
</dbReference>
<gene>
    <name evidence="8" type="ORF">D6D85_00545</name>
</gene>
<dbReference type="InterPro" id="IPR051542">
    <property type="entry name" value="Hydrogenase_cytochrome"/>
</dbReference>
<feature type="transmembrane region" description="Helical" evidence="6">
    <location>
        <begin position="70"/>
        <end position="95"/>
    </location>
</feature>
<sequence length="231" mass="26205">MSEEKKEISEETKEVTEEKKVVRWDRATRITHWLFIIGVTAGLLSGLPVFDGRIFGILFNLIGGVNNRIILHYYVTTITLGAAVPLVIYKLIYLIRQGDMLLKRGEEWLPSSDDIKKSVLIALAWFGIRKEKPLIEFHHPLEKFAVLGLHLGLILLGISGIPMAFFNVEEYKPLLLVIHDTGFLLVSIIVLGHVMLAINPVNWETLKAMLINGKVSVIWAKKHHPGWKIEE</sequence>
<accession>A0A3R9PPB6</accession>
<comment type="subcellular location">
    <subcellularLocation>
        <location evidence="1">Cell membrane</location>
        <topology evidence="1">Multi-pass membrane protein</topology>
    </subcellularLocation>
</comment>
<evidence type="ECO:0000256" key="5">
    <source>
        <dbReference type="ARBA" id="ARBA00023136"/>
    </source>
</evidence>
<keyword evidence="5 6" id="KW-0472">Membrane</keyword>